<comment type="caution">
    <text evidence="1">The sequence shown here is derived from an EMBL/GenBank/DDBJ whole genome shotgun (WGS) entry which is preliminary data.</text>
</comment>
<evidence type="ECO:0000313" key="3">
    <source>
        <dbReference type="Proteomes" id="UP000663873"/>
    </source>
</evidence>
<evidence type="ECO:0000313" key="1">
    <source>
        <dbReference type="EMBL" id="CAF4850676.1"/>
    </source>
</evidence>
<feature type="non-terminal residue" evidence="1">
    <location>
        <position position="1"/>
    </location>
</feature>
<evidence type="ECO:0000313" key="2">
    <source>
        <dbReference type="EMBL" id="CAF4851230.1"/>
    </source>
</evidence>
<name>A0A821RXA4_9BILA</name>
<proteinExistence type="predicted"/>
<organism evidence="1 3">
    <name type="scientific">Rotaria socialis</name>
    <dbReference type="NCBI Taxonomy" id="392032"/>
    <lineage>
        <taxon>Eukaryota</taxon>
        <taxon>Metazoa</taxon>
        <taxon>Spiralia</taxon>
        <taxon>Gnathifera</taxon>
        <taxon>Rotifera</taxon>
        <taxon>Eurotatoria</taxon>
        <taxon>Bdelloidea</taxon>
        <taxon>Philodinida</taxon>
        <taxon>Philodinidae</taxon>
        <taxon>Rotaria</taxon>
    </lineage>
</organism>
<protein>
    <submittedName>
        <fullName evidence="1">Uncharacterized protein</fullName>
    </submittedName>
</protein>
<dbReference type="EMBL" id="CAJOBP010060997">
    <property type="protein sequence ID" value="CAF4851230.1"/>
    <property type="molecule type" value="Genomic_DNA"/>
</dbReference>
<dbReference type="Proteomes" id="UP000663873">
    <property type="component" value="Unassembled WGS sequence"/>
</dbReference>
<dbReference type="AlphaFoldDB" id="A0A821RXA4"/>
<dbReference type="EMBL" id="CAJOBP010060845">
    <property type="protein sequence ID" value="CAF4850676.1"/>
    <property type="molecule type" value="Genomic_DNA"/>
</dbReference>
<accession>A0A821RXA4</accession>
<gene>
    <name evidence="1" type="ORF">UJA718_LOCUS43462</name>
    <name evidence="2" type="ORF">UJA718_LOCUS43483</name>
</gene>
<reference evidence="1" key="1">
    <citation type="submission" date="2021-02" db="EMBL/GenBank/DDBJ databases">
        <authorList>
            <person name="Nowell W R."/>
        </authorList>
    </citation>
    <scope>NUCLEOTIDE SEQUENCE</scope>
</reference>
<sequence>MSDNELDELLSQLKDACKKNRHHSTNETNLSTVLKKIDVFINRRQMKQ</sequence>
<keyword evidence="3" id="KW-1185">Reference proteome</keyword>